<dbReference type="AlphaFoldDB" id="A0A835WWU1"/>
<dbReference type="PROSITE" id="PS51367">
    <property type="entry name" value="THAUMATIN_2"/>
    <property type="match status" value="1"/>
</dbReference>
<keyword evidence="1" id="KW-1015">Disulfide bond</keyword>
<dbReference type="EMBL" id="JAEHOD010000001">
    <property type="protein sequence ID" value="KAG2454638.1"/>
    <property type="molecule type" value="Genomic_DNA"/>
</dbReference>
<feature type="disulfide bond" evidence="1">
    <location>
        <begin position="155"/>
        <end position="220"/>
    </location>
</feature>
<comment type="caution">
    <text evidence="2">The sequence shown here is derived from an EMBL/GenBank/DDBJ whole genome shotgun (WGS) entry which is preliminary data.</text>
</comment>
<dbReference type="Proteomes" id="UP000613740">
    <property type="component" value="Unassembled WGS sequence"/>
</dbReference>
<gene>
    <name evidence="2" type="ORF">HYH02_000478</name>
</gene>
<evidence type="ECO:0000256" key="1">
    <source>
        <dbReference type="PIRSR" id="PIRSR002703-1"/>
    </source>
</evidence>
<proteinExistence type="predicted"/>
<evidence type="ECO:0000313" key="2">
    <source>
        <dbReference type="EMBL" id="KAG2454638.1"/>
    </source>
</evidence>
<dbReference type="OrthoDB" id="430315at2759"/>
<dbReference type="Gene3D" id="2.60.110.10">
    <property type="entry name" value="Thaumatin"/>
    <property type="match status" value="1"/>
</dbReference>
<accession>A0A835WWU1</accession>
<feature type="disulfide bond" evidence="1">
    <location>
        <begin position="55"/>
        <end position="231"/>
    </location>
</feature>
<dbReference type="PIRSF" id="PIRSF002703">
    <property type="entry name" value="Thaumatin"/>
    <property type="match status" value="1"/>
</dbReference>
<protein>
    <recommendedName>
        <fullName evidence="4">Thaumatin-like protein</fullName>
    </recommendedName>
</protein>
<dbReference type="SUPFAM" id="SSF49870">
    <property type="entry name" value="Osmotin, thaumatin-like protein"/>
    <property type="match status" value="1"/>
</dbReference>
<dbReference type="InterPro" id="IPR001938">
    <property type="entry name" value="Thaumatin"/>
</dbReference>
<organism evidence="2 3">
    <name type="scientific">Chlamydomonas schloesseri</name>
    <dbReference type="NCBI Taxonomy" id="2026947"/>
    <lineage>
        <taxon>Eukaryota</taxon>
        <taxon>Viridiplantae</taxon>
        <taxon>Chlorophyta</taxon>
        <taxon>core chlorophytes</taxon>
        <taxon>Chlorophyceae</taxon>
        <taxon>CS clade</taxon>
        <taxon>Chlamydomonadales</taxon>
        <taxon>Chlamydomonadaceae</taxon>
        <taxon>Chlamydomonas</taxon>
    </lineage>
</organism>
<dbReference type="Pfam" id="PF00314">
    <property type="entry name" value="Thaumatin"/>
    <property type="match status" value="1"/>
</dbReference>
<evidence type="ECO:0008006" key="4">
    <source>
        <dbReference type="Google" id="ProtNLM"/>
    </source>
</evidence>
<evidence type="ECO:0000313" key="3">
    <source>
        <dbReference type="Proteomes" id="UP000613740"/>
    </source>
</evidence>
<feature type="disulfide bond" evidence="1">
    <location>
        <begin position="160"/>
        <end position="203"/>
    </location>
</feature>
<reference evidence="2" key="1">
    <citation type="journal article" date="2020" name="bioRxiv">
        <title>Comparative genomics of Chlamydomonas.</title>
        <authorList>
            <person name="Craig R.J."/>
            <person name="Hasan A.R."/>
            <person name="Ness R.W."/>
            <person name="Keightley P.D."/>
        </authorList>
    </citation>
    <scope>NUCLEOTIDE SEQUENCE</scope>
    <source>
        <strain evidence="2">CCAP 11/173</strain>
    </source>
</reference>
<keyword evidence="3" id="KW-1185">Reference proteome</keyword>
<dbReference type="InterPro" id="IPR037176">
    <property type="entry name" value="Osmotin/thaumatin-like_sf"/>
</dbReference>
<name>A0A835WWU1_9CHLO</name>
<dbReference type="SMART" id="SM00205">
    <property type="entry name" value="THN"/>
    <property type="match status" value="1"/>
</dbReference>
<dbReference type="PANTHER" id="PTHR31013:SF2">
    <property type="entry name" value="THAUMATIN-LIKE PROTEIN"/>
    <property type="match status" value="1"/>
</dbReference>
<sequence length="232" mass="24520">MLPAPTRATYANGASACSQRLRARAAPLLPQLLLGLMLLAAAPTAQAYIQVLNNCGYAVTAFWRAGASTTYNRKLLPGESTQITLPNGVWIAGVVWGSRTGSINNGQATQLEFTIGADVGGGKKQDFYDVSVINAYNTPARIRPLNPPSISGAWCGSPSCVISGLNSFCTTPNFLAGADPACINRDGPGLLATSGTRAFKSKCPTAYTYSKDDTTSMFSCKWGTNYEVKFCP</sequence>
<dbReference type="PANTHER" id="PTHR31013">
    <property type="entry name" value="THAUMATIN FAMILY PROTEIN-RELATED"/>
    <property type="match status" value="1"/>
</dbReference>